<dbReference type="EMBL" id="PNBA02000277">
    <property type="protein sequence ID" value="KAG6384097.1"/>
    <property type="molecule type" value="Genomic_DNA"/>
</dbReference>
<accession>A0A8X8VX59</accession>
<proteinExistence type="predicted"/>
<sequence length="112" mass="12380">MRASRIHRQPVQLQRVYESVSDLRALLLPRVPRRGADPRVHRGAGGRAGAAAGAAVRRAVPRHVAGGFLGRRWNLVAGGMLRATVIRSGLDLKAIDEYYVVLRFLRKSFNSI</sequence>
<dbReference type="AlphaFoldDB" id="A0A8X8VX59"/>
<evidence type="ECO:0000313" key="2">
    <source>
        <dbReference type="Proteomes" id="UP000298416"/>
    </source>
</evidence>
<name>A0A8X8VX59_SALSN</name>
<comment type="caution">
    <text evidence="1">The sequence shown here is derived from an EMBL/GenBank/DDBJ whole genome shotgun (WGS) entry which is preliminary data.</text>
</comment>
<reference evidence="1" key="1">
    <citation type="submission" date="2018-01" db="EMBL/GenBank/DDBJ databases">
        <authorList>
            <person name="Mao J.F."/>
        </authorList>
    </citation>
    <scope>NUCLEOTIDE SEQUENCE</scope>
    <source>
        <strain evidence="1">Huo1</strain>
        <tissue evidence="1">Leaf</tissue>
    </source>
</reference>
<reference evidence="1" key="2">
    <citation type="submission" date="2020-08" db="EMBL/GenBank/DDBJ databases">
        <title>Plant Genome Project.</title>
        <authorList>
            <person name="Zhang R.-G."/>
        </authorList>
    </citation>
    <scope>NUCLEOTIDE SEQUENCE</scope>
    <source>
        <strain evidence="1">Huo1</strain>
        <tissue evidence="1">Leaf</tissue>
    </source>
</reference>
<organism evidence="1">
    <name type="scientific">Salvia splendens</name>
    <name type="common">Scarlet sage</name>
    <dbReference type="NCBI Taxonomy" id="180675"/>
    <lineage>
        <taxon>Eukaryota</taxon>
        <taxon>Viridiplantae</taxon>
        <taxon>Streptophyta</taxon>
        <taxon>Embryophyta</taxon>
        <taxon>Tracheophyta</taxon>
        <taxon>Spermatophyta</taxon>
        <taxon>Magnoliopsida</taxon>
        <taxon>eudicotyledons</taxon>
        <taxon>Gunneridae</taxon>
        <taxon>Pentapetalae</taxon>
        <taxon>asterids</taxon>
        <taxon>lamiids</taxon>
        <taxon>Lamiales</taxon>
        <taxon>Lamiaceae</taxon>
        <taxon>Nepetoideae</taxon>
        <taxon>Mentheae</taxon>
        <taxon>Salviinae</taxon>
        <taxon>Salvia</taxon>
        <taxon>Salvia subgen. Calosphace</taxon>
        <taxon>core Calosphace</taxon>
    </lineage>
</organism>
<dbReference type="Proteomes" id="UP000298416">
    <property type="component" value="Unassembled WGS sequence"/>
</dbReference>
<protein>
    <submittedName>
        <fullName evidence="1">Uncharacterized protein</fullName>
    </submittedName>
</protein>
<gene>
    <name evidence="1" type="ORF">SASPL_156102</name>
</gene>
<keyword evidence="2" id="KW-1185">Reference proteome</keyword>
<evidence type="ECO:0000313" key="1">
    <source>
        <dbReference type="EMBL" id="KAG6384097.1"/>
    </source>
</evidence>